<evidence type="ECO:0000256" key="5">
    <source>
        <dbReference type="ARBA" id="ARBA00022862"/>
    </source>
</evidence>
<evidence type="ECO:0000313" key="16">
    <source>
        <dbReference type="Proteomes" id="UP001056539"/>
    </source>
</evidence>
<reference evidence="15" key="1">
    <citation type="submission" date="2021-04" db="EMBL/GenBank/DDBJ databases">
        <authorList>
            <person name="Postec A."/>
        </authorList>
    </citation>
    <scope>NUCLEOTIDE SEQUENCE</scope>
    <source>
        <strain evidence="15">F1F22</strain>
    </source>
</reference>
<dbReference type="FunFam" id="3.40.30.10:FF:000007">
    <property type="entry name" value="Thioredoxin-dependent thiol peroxidase"/>
    <property type="match status" value="1"/>
</dbReference>
<feature type="active site" description="Cysteine sulfenic acid (-SOH) intermediate; for peroxidase activity" evidence="13">
    <location>
        <position position="43"/>
    </location>
</feature>
<dbReference type="InterPro" id="IPR036249">
    <property type="entry name" value="Thioredoxin-like_sf"/>
</dbReference>
<gene>
    <name evidence="15" type="primary">bcp</name>
    <name evidence="15" type="ORF">KDW03_08520</name>
</gene>
<comment type="function">
    <text evidence="1">Thiol-specific peroxidase that catalyzes the reduction of hydrogen peroxide and organic hydroperoxides to water and alcohols, respectively. Plays a role in cell protection against oxidative stress by detoxifying peroxides and as sensor of hydrogen peroxide-mediated signaling events.</text>
</comment>
<dbReference type="SUPFAM" id="SSF52833">
    <property type="entry name" value="Thioredoxin-like"/>
    <property type="match status" value="1"/>
</dbReference>
<dbReference type="EC" id="1.11.1.24" evidence="3"/>
<dbReference type="AlphaFoldDB" id="A0AAX3BBR5"/>
<evidence type="ECO:0000256" key="6">
    <source>
        <dbReference type="ARBA" id="ARBA00023002"/>
    </source>
</evidence>
<dbReference type="PANTHER" id="PTHR42801">
    <property type="entry name" value="THIOREDOXIN-DEPENDENT PEROXIDE REDUCTASE"/>
    <property type="match status" value="1"/>
</dbReference>
<comment type="catalytic activity">
    <reaction evidence="12">
        <text>a hydroperoxide + [thioredoxin]-dithiol = an alcohol + [thioredoxin]-disulfide + H2O</text>
        <dbReference type="Rhea" id="RHEA:62620"/>
        <dbReference type="Rhea" id="RHEA-COMP:10698"/>
        <dbReference type="Rhea" id="RHEA-COMP:10700"/>
        <dbReference type="ChEBI" id="CHEBI:15377"/>
        <dbReference type="ChEBI" id="CHEBI:29950"/>
        <dbReference type="ChEBI" id="CHEBI:30879"/>
        <dbReference type="ChEBI" id="CHEBI:35924"/>
        <dbReference type="ChEBI" id="CHEBI:50058"/>
        <dbReference type="EC" id="1.11.1.24"/>
    </reaction>
</comment>
<keyword evidence="5" id="KW-0049">Antioxidant</keyword>
<keyword evidence="7" id="KW-1015">Disulfide bond</keyword>
<dbReference type="Proteomes" id="UP001056539">
    <property type="component" value="Chromosome"/>
</dbReference>
<evidence type="ECO:0000256" key="7">
    <source>
        <dbReference type="ARBA" id="ARBA00023157"/>
    </source>
</evidence>
<name>A0AAX3BBR5_9SPIR</name>
<evidence type="ECO:0000313" key="15">
    <source>
        <dbReference type="EMBL" id="URA09528.1"/>
    </source>
</evidence>
<keyword evidence="8" id="KW-0676">Redox-active center</keyword>
<dbReference type="CDD" id="cd03017">
    <property type="entry name" value="PRX_BCP"/>
    <property type="match status" value="1"/>
</dbReference>
<dbReference type="Gene3D" id="3.40.30.10">
    <property type="entry name" value="Glutaredoxin"/>
    <property type="match status" value="1"/>
</dbReference>
<evidence type="ECO:0000256" key="8">
    <source>
        <dbReference type="ARBA" id="ARBA00023284"/>
    </source>
</evidence>
<evidence type="ECO:0000256" key="13">
    <source>
        <dbReference type="PIRSR" id="PIRSR000239-1"/>
    </source>
</evidence>
<organism evidence="15 16">
    <name type="scientific">Thermospira aquatica</name>
    <dbReference type="NCBI Taxonomy" id="2828656"/>
    <lineage>
        <taxon>Bacteria</taxon>
        <taxon>Pseudomonadati</taxon>
        <taxon>Spirochaetota</taxon>
        <taxon>Spirochaetia</taxon>
        <taxon>Brevinematales</taxon>
        <taxon>Thermospiraceae</taxon>
        <taxon>Thermospira</taxon>
    </lineage>
</organism>
<dbReference type="GO" id="GO:0005737">
    <property type="term" value="C:cytoplasm"/>
    <property type="evidence" value="ECO:0007669"/>
    <property type="project" value="TreeGrafter"/>
</dbReference>
<evidence type="ECO:0000256" key="9">
    <source>
        <dbReference type="ARBA" id="ARBA00032824"/>
    </source>
</evidence>
<protein>
    <recommendedName>
        <fullName evidence="3">thioredoxin-dependent peroxiredoxin</fullName>
        <ecNumber evidence="3">1.11.1.24</ecNumber>
    </recommendedName>
    <alternativeName>
        <fullName evidence="9">Thioredoxin peroxidase</fullName>
    </alternativeName>
    <alternativeName>
        <fullName evidence="11">Thioredoxin-dependent peroxiredoxin Bcp</fullName>
    </alternativeName>
</protein>
<dbReference type="NCBIfam" id="NF006960">
    <property type="entry name" value="PRK09437.1"/>
    <property type="match status" value="1"/>
</dbReference>
<dbReference type="GO" id="GO:0008379">
    <property type="term" value="F:thioredoxin peroxidase activity"/>
    <property type="evidence" value="ECO:0007669"/>
    <property type="project" value="TreeGrafter"/>
</dbReference>
<dbReference type="InterPro" id="IPR013766">
    <property type="entry name" value="Thioredoxin_domain"/>
</dbReference>
<evidence type="ECO:0000256" key="2">
    <source>
        <dbReference type="ARBA" id="ARBA00011245"/>
    </source>
</evidence>
<comment type="similarity">
    <text evidence="10">Belongs to the peroxiredoxin family. BCP/PrxQ subfamily.</text>
</comment>
<evidence type="ECO:0000256" key="12">
    <source>
        <dbReference type="ARBA" id="ARBA00049091"/>
    </source>
</evidence>
<dbReference type="Pfam" id="PF00578">
    <property type="entry name" value="AhpC-TSA"/>
    <property type="match status" value="1"/>
</dbReference>
<dbReference type="InterPro" id="IPR024706">
    <property type="entry name" value="Peroxiredoxin_AhpC-typ"/>
</dbReference>
<feature type="domain" description="Thioredoxin" evidence="14">
    <location>
        <begin position="2"/>
        <end position="149"/>
    </location>
</feature>
<dbReference type="EMBL" id="CP073355">
    <property type="protein sequence ID" value="URA09528.1"/>
    <property type="molecule type" value="Genomic_DNA"/>
</dbReference>
<sequence>MLQKGEKAPDFHLQTTEGEISLSQFQGKKVVLYFYPKDDTPGCTKEACGFRDVYDQILAKGAVVIGISADSVDSHQKFKKKYNLPFYLASDPDHSVLKTYGAWGEKKMYGKVFPGIIRSTYVIDEHGTIIAVFPKVSPEKHAEEILALL</sequence>
<accession>A0AAX3BBR5</accession>
<evidence type="ECO:0000256" key="3">
    <source>
        <dbReference type="ARBA" id="ARBA00013017"/>
    </source>
</evidence>
<keyword evidence="4 15" id="KW-0575">Peroxidase</keyword>
<dbReference type="PROSITE" id="PS51352">
    <property type="entry name" value="THIOREDOXIN_2"/>
    <property type="match status" value="1"/>
</dbReference>
<dbReference type="PIRSF" id="PIRSF000239">
    <property type="entry name" value="AHPC"/>
    <property type="match status" value="1"/>
</dbReference>
<evidence type="ECO:0000256" key="4">
    <source>
        <dbReference type="ARBA" id="ARBA00022559"/>
    </source>
</evidence>
<comment type="subunit">
    <text evidence="2">Monomer.</text>
</comment>
<dbReference type="GO" id="GO:0034599">
    <property type="term" value="P:cellular response to oxidative stress"/>
    <property type="evidence" value="ECO:0007669"/>
    <property type="project" value="TreeGrafter"/>
</dbReference>
<evidence type="ECO:0000259" key="14">
    <source>
        <dbReference type="PROSITE" id="PS51352"/>
    </source>
</evidence>
<evidence type="ECO:0000256" key="11">
    <source>
        <dbReference type="ARBA" id="ARBA00042639"/>
    </source>
</evidence>
<dbReference type="RefSeq" id="WP_271434660.1">
    <property type="nucleotide sequence ID" value="NZ_CP073355.1"/>
</dbReference>
<dbReference type="InterPro" id="IPR050924">
    <property type="entry name" value="Peroxiredoxin_BCP/PrxQ"/>
</dbReference>
<dbReference type="KEGG" id="taqu:KDW03_08520"/>
<proteinExistence type="inferred from homology"/>
<keyword evidence="6" id="KW-0560">Oxidoreductase</keyword>
<reference evidence="15" key="2">
    <citation type="submission" date="2022-06" db="EMBL/GenBank/DDBJ databases">
        <title>Thermospira aquatica gen. nov., sp. nov.</title>
        <authorList>
            <person name="Ben Ali Gam Z."/>
            <person name="Labat M."/>
        </authorList>
    </citation>
    <scope>NUCLEOTIDE SEQUENCE</scope>
    <source>
        <strain evidence="15">F1F22</strain>
    </source>
</reference>
<dbReference type="GO" id="GO:0045454">
    <property type="term" value="P:cell redox homeostasis"/>
    <property type="evidence" value="ECO:0007669"/>
    <property type="project" value="TreeGrafter"/>
</dbReference>
<dbReference type="PANTHER" id="PTHR42801:SF4">
    <property type="entry name" value="AHPC_TSA FAMILY PROTEIN"/>
    <property type="match status" value="1"/>
</dbReference>
<evidence type="ECO:0000256" key="10">
    <source>
        <dbReference type="ARBA" id="ARBA00038489"/>
    </source>
</evidence>
<keyword evidence="16" id="KW-1185">Reference proteome</keyword>
<evidence type="ECO:0000256" key="1">
    <source>
        <dbReference type="ARBA" id="ARBA00003330"/>
    </source>
</evidence>
<dbReference type="InterPro" id="IPR000866">
    <property type="entry name" value="AhpC/TSA"/>
</dbReference>